<sequence>MILEVIVQNAEEARRAEELGADRLELVAAISEGGLTPSHGTIKNVLESVTIPVQIMIRPHGYHFHYTKTDRTAILADIENVITLGGTGIVFGALKEDHTVDEECLTQITYLFPEIDITFHRAFDEVTSQSEAYLTLAKYKQNIRRILTSGGEKDCLTGVNKLCELVELSHKMNGPHIMPGGGLTLDNIGSIHEKVKASQYHVGSSVRKEQSFEQDFDEHSITTLVHSLKNE</sequence>
<dbReference type="Proteomes" id="UP000480246">
    <property type="component" value="Unassembled WGS sequence"/>
</dbReference>
<dbReference type="EMBL" id="WEID01000056">
    <property type="protein sequence ID" value="KAB8134186.1"/>
    <property type="molecule type" value="Genomic_DNA"/>
</dbReference>
<proteinExistence type="inferred from homology"/>
<gene>
    <name evidence="2" type="primary">cutC</name>
    <name evidence="3" type="ORF">F9U64_11740</name>
</gene>
<dbReference type="InterPro" id="IPR036822">
    <property type="entry name" value="CutC-like_dom_sf"/>
</dbReference>
<reference evidence="3 4" key="1">
    <citation type="submission" date="2019-10" db="EMBL/GenBank/DDBJ databases">
        <title>Gracilibacillus sp. nov. isolated from rice seeds.</title>
        <authorList>
            <person name="He S."/>
        </authorList>
    </citation>
    <scope>NUCLEOTIDE SEQUENCE [LARGE SCALE GENOMIC DNA]</scope>
    <source>
        <strain evidence="3 4">TD8</strain>
    </source>
</reference>
<evidence type="ECO:0000313" key="3">
    <source>
        <dbReference type="EMBL" id="KAB8134186.1"/>
    </source>
</evidence>
<dbReference type="Gene3D" id="3.20.20.380">
    <property type="entry name" value="Copper homeostasis (CutC) domain"/>
    <property type="match status" value="1"/>
</dbReference>
<dbReference type="HAMAP" id="MF_00795">
    <property type="entry name" value="CutC"/>
    <property type="match status" value="1"/>
</dbReference>
<comment type="caution">
    <text evidence="3">The sequence shown here is derived from an EMBL/GenBank/DDBJ whole genome shotgun (WGS) entry which is preliminary data.</text>
</comment>
<comment type="similarity">
    <text evidence="1 2">Belongs to the CutC family.</text>
</comment>
<comment type="subcellular location">
    <subcellularLocation>
        <location evidence="2">Cytoplasm</location>
    </subcellularLocation>
</comment>
<dbReference type="Pfam" id="PF03932">
    <property type="entry name" value="CutC"/>
    <property type="match status" value="1"/>
</dbReference>
<protein>
    <recommendedName>
        <fullName evidence="2">PF03932 family protein CutC</fullName>
    </recommendedName>
</protein>
<dbReference type="SUPFAM" id="SSF110395">
    <property type="entry name" value="CutC-like"/>
    <property type="match status" value="1"/>
</dbReference>
<dbReference type="AlphaFoldDB" id="A0A7C8KYZ0"/>
<name>A0A7C8KYZ0_9BACI</name>
<evidence type="ECO:0000313" key="4">
    <source>
        <dbReference type="Proteomes" id="UP000480246"/>
    </source>
</evidence>
<dbReference type="PANTHER" id="PTHR12598:SF0">
    <property type="entry name" value="COPPER HOMEOSTASIS PROTEIN CUTC HOMOLOG"/>
    <property type="match status" value="1"/>
</dbReference>
<comment type="caution">
    <text evidence="2">Once thought to be involved in copper homeostasis, experiments in E.coli have shown this is not the case.</text>
</comment>
<dbReference type="InterPro" id="IPR005627">
    <property type="entry name" value="CutC-like"/>
</dbReference>
<dbReference type="RefSeq" id="WP_153403605.1">
    <property type="nucleotide sequence ID" value="NZ_ML762431.1"/>
</dbReference>
<dbReference type="OrthoDB" id="9815677at2"/>
<keyword evidence="2" id="KW-0963">Cytoplasm</keyword>
<organism evidence="3 4">
    <name type="scientific">Gracilibacillus oryzae</name>
    <dbReference type="NCBI Taxonomy" id="1672701"/>
    <lineage>
        <taxon>Bacteria</taxon>
        <taxon>Bacillati</taxon>
        <taxon>Bacillota</taxon>
        <taxon>Bacilli</taxon>
        <taxon>Bacillales</taxon>
        <taxon>Bacillaceae</taxon>
        <taxon>Gracilibacillus</taxon>
    </lineage>
</organism>
<evidence type="ECO:0000256" key="1">
    <source>
        <dbReference type="ARBA" id="ARBA00007768"/>
    </source>
</evidence>
<dbReference type="GO" id="GO:0005737">
    <property type="term" value="C:cytoplasm"/>
    <property type="evidence" value="ECO:0007669"/>
    <property type="project" value="UniProtKB-SubCell"/>
</dbReference>
<dbReference type="GO" id="GO:0005507">
    <property type="term" value="F:copper ion binding"/>
    <property type="evidence" value="ECO:0007669"/>
    <property type="project" value="TreeGrafter"/>
</dbReference>
<keyword evidence="4" id="KW-1185">Reference proteome</keyword>
<dbReference type="PANTHER" id="PTHR12598">
    <property type="entry name" value="COPPER HOMEOSTASIS PROTEIN CUTC"/>
    <property type="match status" value="1"/>
</dbReference>
<accession>A0A7C8KYZ0</accession>
<evidence type="ECO:0000256" key="2">
    <source>
        <dbReference type="HAMAP-Rule" id="MF_00795"/>
    </source>
</evidence>